<dbReference type="EMBL" id="RHJS01000002">
    <property type="protein sequence ID" value="RRK30441.1"/>
    <property type="molecule type" value="Genomic_DNA"/>
</dbReference>
<sequence>MCIVLLLFISVFFHPYLYSIYIICHQFSQEKIDDLLAHRRNSYYILLLHNPPLSSIGFGAEAKNSKESSK</sequence>
<reference evidence="1" key="1">
    <citation type="submission" date="2018-10" db="EMBL/GenBank/DDBJ databases">
        <title>Schaedlerella arabinophila gen. nov. sp. nov., isolated from the mouse intestinal tract and comparative analysis with the genome of the closely related altered Schaedler flora strain ASF502.</title>
        <authorList>
            <person name="Miyake S."/>
            <person name="Soh M."/>
            <person name="Seedorf H."/>
        </authorList>
    </citation>
    <scope>NUCLEOTIDE SEQUENCE [LARGE SCALE GENOMIC DNA]</scope>
    <source>
        <strain evidence="1">DSM 106076</strain>
    </source>
</reference>
<dbReference type="AlphaFoldDB" id="A0A426DCG5"/>
<comment type="caution">
    <text evidence="1">The sequence shown here is derived from an EMBL/GenBank/DDBJ whole genome shotgun (WGS) entry which is preliminary data.</text>
</comment>
<keyword evidence="2" id="KW-1185">Reference proteome</keyword>
<dbReference type="Proteomes" id="UP000274920">
    <property type="component" value="Unassembled WGS sequence"/>
</dbReference>
<protein>
    <submittedName>
        <fullName evidence="1">Uncharacterized protein</fullName>
    </submittedName>
</protein>
<name>A0A426DCG5_9FIRM</name>
<proteinExistence type="predicted"/>
<accession>A0A426DCG5</accession>
<organism evidence="1 2">
    <name type="scientific">Schaedlerella arabinosiphila</name>
    <dbReference type="NCBI Taxonomy" id="2044587"/>
    <lineage>
        <taxon>Bacteria</taxon>
        <taxon>Bacillati</taxon>
        <taxon>Bacillota</taxon>
        <taxon>Clostridia</taxon>
        <taxon>Lachnospirales</taxon>
        <taxon>Lachnospiraceae</taxon>
        <taxon>Schaedlerella</taxon>
    </lineage>
</organism>
<evidence type="ECO:0000313" key="1">
    <source>
        <dbReference type="EMBL" id="RRK30441.1"/>
    </source>
</evidence>
<gene>
    <name evidence="1" type="ORF">EBB54_02895</name>
</gene>
<evidence type="ECO:0000313" key="2">
    <source>
        <dbReference type="Proteomes" id="UP000274920"/>
    </source>
</evidence>